<organism evidence="1">
    <name type="scientific">Opuntia streptacantha</name>
    <name type="common">Prickly pear cactus</name>
    <name type="synonym">Opuntia cardona</name>
    <dbReference type="NCBI Taxonomy" id="393608"/>
    <lineage>
        <taxon>Eukaryota</taxon>
        <taxon>Viridiplantae</taxon>
        <taxon>Streptophyta</taxon>
        <taxon>Embryophyta</taxon>
        <taxon>Tracheophyta</taxon>
        <taxon>Spermatophyta</taxon>
        <taxon>Magnoliopsida</taxon>
        <taxon>eudicotyledons</taxon>
        <taxon>Gunneridae</taxon>
        <taxon>Pentapetalae</taxon>
        <taxon>Caryophyllales</taxon>
        <taxon>Cactineae</taxon>
        <taxon>Cactaceae</taxon>
        <taxon>Opuntioideae</taxon>
        <taxon>Opuntia</taxon>
    </lineage>
</organism>
<dbReference type="AlphaFoldDB" id="A0A7C9EHT1"/>
<reference evidence="1" key="2">
    <citation type="submission" date="2020-07" db="EMBL/GenBank/DDBJ databases">
        <authorList>
            <person name="Vera ALvarez R."/>
            <person name="Arias-Moreno D.M."/>
            <person name="Jimenez-Jacinto V."/>
            <person name="Jimenez-Bremont J.F."/>
            <person name="Swaminathan K."/>
            <person name="Moose S.P."/>
            <person name="Guerrero-Gonzalez M.L."/>
            <person name="Marino-Ramirez L."/>
            <person name="Landsman D."/>
            <person name="Rodriguez-Kessler M."/>
            <person name="Delgado-Sanchez P."/>
        </authorList>
    </citation>
    <scope>NUCLEOTIDE SEQUENCE</scope>
    <source>
        <tissue evidence="1">Cladode</tissue>
    </source>
</reference>
<name>A0A7C9EHT1_OPUST</name>
<proteinExistence type="predicted"/>
<sequence length="106" mass="12302">MTMISFLDGMRVVNNRLVLRAIKSAVMELWNKMSNRSLKMLIHLMHGLALQAQVTCQTNCLVALQMHLLLTKLLNVIYLIHGMYLQTPRMCKVVITLLRQRKICHK</sequence>
<accession>A0A7C9EHT1</accession>
<reference evidence="1" key="1">
    <citation type="journal article" date="2013" name="J. Plant Res.">
        <title>Effect of fungi and light on seed germination of three Opuntia species from semiarid lands of central Mexico.</title>
        <authorList>
            <person name="Delgado-Sanchez P."/>
            <person name="Jimenez-Bremont J.F."/>
            <person name="Guerrero-Gonzalez Mde L."/>
            <person name="Flores J."/>
        </authorList>
    </citation>
    <scope>NUCLEOTIDE SEQUENCE</scope>
    <source>
        <tissue evidence="1">Cladode</tissue>
    </source>
</reference>
<evidence type="ECO:0000313" key="1">
    <source>
        <dbReference type="EMBL" id="MBA4668380.1"/>
    </source>
</evidence>
<protein>
    <submittedName>
        <fullName evidence="1">Uncharacterized protein</fullName>
    </submittedName>
</protein>
<dbReference type="EMBL" id="GISG01239349">
    <property type="protein sequence ID" value="MBA4668380.1"/>
    <property type="molecule type" value="Transcribed_RNA"/>
</dbReference>